<feature type="region of interest" description="Disordered" evidence="1">
    <location>
        <begin position="52"/>
        <end position="104"/>
    </location>
</feature>
<name>A0AAN9LS22_CANGL</name>
<dbReference type="AlphaFoldDB" id="A0AAN9LS22"/>
<evidence type="ECO:0000256" key="1">
    <source>
        <dbReference type="SAM" id="MobiDB-lite"/>
    </source>
</evidence>
<sequence>MRNRCRISNGVLGSRRPRVFLAVTVTSSKAWIEVSIVGVDISDGSVAEGRAENSRGFSSFSGPCSPWAQYPEETPGKPQPDVELTGSPKLRMEKPSRSENSSLK</sequence>
<accession>A0AAN9LS22</accession>
<evidence type="ECO:0000313" key="2">
    <source>
        <dbReference type="EMBL" id="KAK7339193.1"/>
    </source>
</evidence>
<proteinExistence type="predicted"/>
<dbReference type="Proteomes" id="UP001367508">
    <property type="component" value="Unassembled WGS sequence"/>
</dbReference>
<organism evidence="2 3">
    <name type="scientific">Canavalia gladiata</name>
    <name type="common">Sword bean</name>
    <name type="synonym">Dolichos gladiatus</name>
    <dbReference type="NCBI Taxonomy" id="3824"/>
    <lineage>
        <taxon>Eukaryota</taxon>
        <taxon>Viridiplantae</taxon>
        <taxon>Streptophyta</taxon>
        <taxon>Embryophyta</taxon>
        <taxon>Tracheophyta</taxon>
        <taxon>Spermatophyta</taxon>
        <taxon>Magnoliopsida</taxon>
        <taxon>eudicotyledons</taxon>
        <taxon>Gunneridae</taxon>
        <taxon>Pentapetalae</taxon>
        <taxon>rosids</taxon>
        <taxon>fabids</taxon>
        <taxon>Fabales</taxon>
        <taxon>Fabaceae</taxon>
        <taxon>Papilionoideae</taxon>
        <taxon>50 kb inversion clade</taxon>
        <taxon>NPAAA clade</taxon>
        <taxon>indigoferoid/millettioid clade</taxon>
        <taxon>Phaseoleae</taxon>
        <taxon>Canavalia</taxon>
    </lineage>
</organism>
<evidence type="ECO:0000313" key="3">
    <source>
        <dbReference type="Proteomes" id="UP001367508"/>
    </source>
</evidence>
<comment type="caution">
    <text evidence="2">The sequence shown here is derived from an EMBL/GenBank/DDBJ whole genome shotgun (WGS) entry which is preliminary data.</text>
</comment>
<dbReference type="EMBL" id="JAYMYQ010000004">
    <property type="protein sequence ID" value="KAK7339193.1"/>
    <property type="molecule type" value="Genomic_DNA"/>
</dbReference>
<gene>
    <name evidence="2" type="ORF">VNO77_19846</name>
</gene>
<keyword evidence="3" id="KW-1185">Reference proteome</keyword>
<protein>
    <submittedName>
        <fullName evidence="2">Uncharacterized protein</fullName>
    </submittedName>
</protein>
<reference evidence="2 3" key="1">
    <citation type="submission" date="2024-01" db="EMBL/GenBank/DDBJ databases">
        <title>The genomes of 5 underutilized Papilionoideae crops provide insights into root nodulation and disease resistanc.</title>
        <authorList>
            <person name="Jiang F."/>
        </authorList>
    </citation>
    <scope>NUCLEOTIDE SEQUENCE [LARGE SCALE GENOMIC DNA]</scope>
    <source>
        <strain evidence="2">LVBAO_FW01</strain>
        <tissue evidence="2">Leaves</tissue>
    </source>
</reference>